<gene>
    <name evidence="5" type="ORF">FIE12Z_5011</name>
</gene>
<protein>
    <submittedName>
        <fullName evidence="5">Acetylxylan esterase a</fullName>
    </submittedName>
</protein>
<dbReference type="AlphaFoldDB" id="A0A395MTL3"/>
<dbReference type="EMBL" id="PXXK01000128">
    <property type="protein sequence ID" value="RFN50773.1"/>
    <property type="molecule type" value="Genomic_DNA"/>
</dbReference>
<dbReference type="GO" id="GO:0005576">
    <property type="term" value="C:extracellular region"/>
    <property type="evidence" value="ECO:0007669"/>
    <property type="project" value="InterPro"/>
</dbReference>
<accession>A0A395MTL3</accession>
<dbReference type="PANTHER" id="PTHR43037">
    <property type="entry name" value="UNNAMED PRODUCT-RELATED"/>
    <property type="match status" value="1"/>
</dbReference>
<dbReference type="Pfam" id="PF10503">
    <property type="entry name" value="Esterase_PHB"/>
    <property type="match status" value="1"/>
</dbReference>
<keyword evidence="1" id="KW-0719">Serine esterase</keyword>
<organism evidence="5 6">
    <name type="scientific">Fusarium flagelliforme</name>
    <dbReference type="NCBI Taxonomy" id="2675880"/>
    <lineage>
        <taxon>Eukaryota</taxon>
        <taxon>Fungi</taxon>
        <taxon>Dikarya</taxon>
        <taxon>Ascomycota</taxon>
        <taxon>Pezizomycotina</taxon>
        <taxon>Sordariomycetes</taxon>
        <taxon>Hypocreomycetidae</taxon>
        <taxon>Hypocreales</taxon>
        <taxon>Nectriaceae</taxon>
        <taxon>Fusarium</taxon>
        <taxon>Fusarium incarnatum-equiseti species complex</taxon>
    </lineage>
</organism>
<keyword evidence="2" id="KW-0732">Signal</keyword>
<evidence type="ECO:0000256" key="1">
    <source>
        <dbReference type="ARBA" id="ARBA00022487"/>
    </source>
</evidence>
<dbReference type="SUPFAM" id="SSF53474">
    <property type="entry name" value="alpha/beta-Hydrolases"/>
    <property type="match status" value="1"/>
</dbReference>
<evidence type="ECO:0000256" key="2">
    <source>
        <dbReference type="ARBA" id="ARBA00022729"/>
    </source>
</evidence>
<dbReference type="InterPro" id="IPR029058">
    <property type="entry name" value="AB_hydrolase_fold"/>
</dbReference>
<dbReference type="PANTHER" id="PTHR43037:SF5">
    <property type="entry name" value="FERULOYL ESTERASE"/>
    <property type="match status" value="1"/>
</dbReference>
<evidence type="ECO:0000256" key="3">
    <source>
        <dbReference type="ARBA" id="ARBA00022801"/>
    </source>
</evidence>
<name>A0A395MTL3_9HYPO</name>
<evidence type="ECO:0000313" key="6">
    <source>
        <dbReference type="Proteomes" id="UP000265631"/>
    </source>
</evidence>
<dbReference type="InterPro" id="IPR010126">
    <property type="entry name" value="Esterase_phb"/>
</dbReference>
<evidence type="ECO:0000256" key="4">
    <source>
        <dbReference type="SAM" id="MobiDB-lite"/>
    </source>
</evidence>
<evidence type="ECO:0000313" key="5">
    <source>
        <dbReference type="EMBL" id="RFN50773.1"/>
    </source>
</evidence>
<sequence>MDAEWQYNLLDEDMSLLMDLNDPFGSITPEMGLSLCDSYQPADDTALTCDEYLPDGAYPDSLADVASQADNSSFPSTAFPTTFDELAVSDVLGSSQDSMDHAIFSDVSSLSPGFESTIISPRITRSPTLWHSPQLNYMRDNISSSSSAHQYLPLSTATISASSTSIAINESSLVQEGKTTRGKKSSHRTMSRDLRHILRPESRDSPGSGALTTGKVETNSHPGSLNMYIYVPANVATSPGVVFTLHGAPGKAQQQFTSTPYATLAERYDFIAVYPEFPQSAWDATSSKSLLHNGDGASQSIANMAAHVISTSKVNASKIFVSGVSSGGTMAFTLAGAYPDIFKVAIVYSAASTANVKGQYPGYTGTYPSIQLYLGSADTIIGASTFNTSLANWASLLGYGSTPDQVLANSPVNAWTKYVLGSKLEGIWAQGVGHPVST</sequence>
<proteinExistence type="predicted"/>
<dbReference type="InterPro" id="IPR050955">
    <property type="entry name" value="Plant_Biomass_Hydrol_Est"/>
</dbReference>
<dbReference type="Gene3D" id="3.40.50.1820">
    <property type="entry name" value="alpha/beta hydrolase"/>
    <property type="match status" value="1"/>
</dbReference>
<feature type="compositionally biased region" description="Basic residues" evidence="4">
    <location>
        <begin position="180"/>
        <end position="189"/>
    </location>
</feature>
<feature type="compositionally biased region" description="Basic and acidic residues" evidence="4">
    <location>
        <begin position="190"/>
        <end position="204"/>
    </location>
</feature>
<feature type="region of interest" description="Disordered" evidence="4">
    <location>
        <begin position="172"/>
        <end position="218"/>
    </location>
</feature>
<keyword evidence="3" id="KW-0378">Hydrolase</keyword>
<keyword evidence="6" id="KW-1185">Reference proteome</keyword>
<reference evidence="5 6" key="1">
    <citation type="journal article" date="2018" name="PLoS Pathog.">
        <title>Evolution of structural diversity of trichothecenes, a family of toxins produced by plant pathogenic and entomopathogenic fungi.</title>
        <authorList>
            <person name="Proctor R.H."/>
            <person name="McCormick S.P."/>
            <person name="Kim H.S."/>
            <person name="Cardoza R.E."/>
            <person name="Stanley A.M."/>
            <person name="Lindo L."/>
            <person name="Kelly A."/>
            <person name="Brown D.W."/>
            <person name="Lee T."/>
            <person name="Vaughan M.M."/>
            <person name="Alexander N.J."/>
            <person name="Busman M."/>
            <person name="Gutierrez S."/>
        </authorList>
    </citation>
    <scope>NUCLEOTIDE SEQUENCE [LARGE SCALE GENOMIC DNA]</scope>
    <source>
        <strain evidence="5 6">NRRL 13405</strain>
    </source>
</reference>
<dbReference type="STRING" id="2594813.A0A395MTL3"/>
<comment type="caution">
    <text evidence="5">The sequence shown here is derived from an EMBL/GenBank/DDBJ whole genome shotgun (WGS) entry which is preliminary data.</text>
</comment>
<dbReference type="GO" id="GO:0052689">
    <property type="term" value="F:carboxylic ester hydrolase activity"/>
    <property type="evidence" value="ECO:0007669"/>
    <property type="project" value="UniProtKB-KW"/>
</dbReference>
<dbReference type="Proteomes" id="UP000265631">
    <property type="component" value="Unassembled WGS sequence"/>
</dbReference>